<dbReference type="InterPro" id="IPR036890">
    <property type="entry name" value="HATPase_C_sf"/>
</dbReference>
<dbReference type="EC" id="2.7.13.3" evidence="3"/>
<dbReference type="Gene3D" id="3.30.565.10">
    <property type="entry name" value="Histidine kinase-like ATPase, C-terminal domain"/>
    <property type="match status" value="1"/>
</dbReference>
<dbReference type="GO" id="GO:0016301">
    <property type="term" value="F:kinase activity"/>
    <property type="evidence" value="ECO:0007669"/>
    <property type="project" value="UniProtKB-KW"/>
</dbReference>
<dbReference type="InterPro" id="IPR036097">
    <property type="entry name" value="HisK_dim/P_sf"/>
</dbReference>
<dbReference type="Pfam" id="PF02518">
    <property type="entry name" value="HATPase_c"/>
    <property type="match status" value="1"/>
</dbReference>
<dbReference type="RefSeq" id="WP_235119231.1">
    <property type="nucleotide sequence ID" value="NZ_CP090978.1"/>
</dbReference>
<keyword evidence="8" id="KW-0547">Nucleotide-binding</keyword>
<feature type="coiled-coil region" evidence="14">
    <location>
        <begin position="273"/>
        <end position="300"/>
    </location>
</feature>
<evidence type="ECO:0000256" key="6">
    <source>
        <dbReference type="ARBA" id="ARBA00022679"/>
    </source>
</evidence>
<feature type="transmembrane region" description="Helical" evidence="15">
    <location>
        <begin position="7"/>
        <end position="30"/>
    </location>
</feature>
<dbReference type="InterPro" id="IPR004358">
    <property type="entry name" value="Sig_transdc_His_kin-like_C"/>
</dbReference>
<evidence type="ECO:0000256" key="4">
    <source>
        <dbReference type="ARBA" id="ARBA00022475"/>
    </source>
</evidence>
<evidence type="ECO:0000256" key="15">
    <source>
        <dbReference type="SAM" id="Phobius"/>
    </source>
</evidence>
<dbReference type="PROSITE" id="PS50109">
    <property type="entry name" value="HIS_KIN"/>
    <property type="match status" value="1"/>
</dbReference>
<dbReference type="Gene3D" id="6.10.340.10">
    <property type="match status" value="1"/>
</dbReference>
<dbReference type="SMART" id="SM00388">
    <property type="entry name" value="HisKA"/>
    <property type="match status" value="1"/>
</dbReference>
<dbReference type="SUPFAM" id="SSF55874">
    <property type="entry name" value="ATPase domain of HSP90 chaperone/DNA topoisomerase II/histidine kinase"/>
    <property type="match status" value="1"/>
</dbReference>
<evidence type="ECO:0000256" key="13">
    <source>
        <dbReference type="ARBA" id="ARBA00023136"/>
    </source>
</evidence>
<keyword evidence="7 15" id="KW-0812">Transmembrane</keyword>
<dbReference type="PANTHER" id="PTHR45436">
    <property type="entry name" value="SENSOR HISTIDINE KINASE YKOH"/>
    <property type="match status" value="1"/>
</dbReference>
<evidence type="ECO:0000256" key="11">
    <source>
        <dbReference type="ARBA" id="ARBA00022989"/>
    </source>
</evidence>
<evidence type="ECO:0000259" key="16">
    <source>
        <dbReference type="PROSITE" id="PS50109"/>
    </source>
</evidence>
<dbReference type="CDD" id="cd00082">
    <property type="entry name" value="HisKA"/>
    <property type="match status" value="1"/>
</dbReference>
<evidence type="ECO:0000256" key="14">
    <source>
        <dbReference type="SAM" id="Coils"/>
    </source>
</evidence>
<reference evidence="18 19" key="1">
    <citation type="journal article" date="2024" name="Int. J. Syst. Evol. Microbiol.">
        <title>Paenibacillus hexagrammi sp. nov., a novel bacterium isolated from the gut content of Hexagrammos agrammus.</title>
        <authorList>
            <person name="Jung H.K."/>
            <person name="Kim D.G."/>
            <person name="Zin H."/>
            <person name="Park J."/>
            <person name="Jung H."/>
            <person name="Kim Y.O."/>
            <person name="Kong H.J."/>
            <person name="Kim J.W."/>
            <person name="Kim Y.S."/>
        </authorList>
    </citation>
    <scope>NUCLEOTIDE SEQUENCE [LARGE SCALE GENOMIC DNA]</scope>
    <source>
        <strain evidence="18 19">YPD9-1</strain>
    </source>
</reference>
<keyword evidence="9 18" id="KW-0418">Kinase</keyword>
<evidence type="ECO:0000313" key="18">
    <source>
        <dbReference type="EMBL" id="UJF32888.1"/>
    </source>
</evidence>
<dbReference type="SUPFAM" id="SSF47384">
    <property type="entry name" value="Homodimeric domain of signal transducing histidine kinase"/>
    <property type="match status" value="1"/>
</dbReference>
<dbReference type="PRINTS" id="PR00344">
    <property type="entry name" value="BCTRLSENSOR"/>
</dbReference>
<feature type="transmembrane region" description="Helical" evidence="15">
    <location>
        <begin position="152"/>
        <end position="175"/>
    </location>
</feature>
<dbReference type="PROSITE" id="PS50885">
    <property type="entry name" value="HAMP"/>
    <property type="match status" value="1"/>
</dbReference>
<evidence type="ECO:0000256" key="8">
    <source>
        <dbReference type="ARBA" id="ARBA00022741"/>
    </source>
</evidence>
<name>A0ABY3SFT3_9BACL</name>
<evidence type="ECO:0000259" key="17">
    <source>
        <dbReference type="PROSITE" id="PS50885"/>
    </source>
</evidence>
<keyword evidence="5" id="KW-0597">Phosphoprotein</keyword>
<evidence type="ECO:0000256" key="9">
    <source>
        <dbReference type="ARBA" id="ARBA00022777"/>
    </source>
</evidence>
<comment type="subcellular location">
    <subcellularLocation>
        <location evidence="2">Cell membrane</location>
        <topology evidence="2">Multi-pass membrane protein</topology>
    </subcellularLocation>
</comment>
<protein>
    <recommendedName>
        <fullName evidence="3">histidine kinase</fullName>
        <ecNumber evidence="3">2.7.13.3</ecNumber>
    </recommendedName>
</protein>
<dbReference type="InterPro" id="IPR003660">
    <property type="entry name" value="HAMP_dom"/>
</dbReference>
<keyword evidence="11 15" id="KW-1133">Transmembrane helix</keyword>
<evidence type="ECO:0000256" key="7">
    <source>
        <dbReference type="ARBA" id="ARBA00022692"/>
    </source>
</evidence>
<dbReference type="PANTHER" id="PTHR45436:SF5">
    <property type="entry name" value="SENSOR HISTIDINE KINASE TRCS"/>
    <property type="match status" value="1"/>
</dbReference>
<dbReference type="InterPro" id="IPR003594">
    <property type="entry name" value="HATPase_dom"/>
</dbReference>
<dbReference type="Pfam" id="PF00672">
    <property type="entry name" value="HAMP"/>
    <property type="match status" value="1"/>
</dbReference>
<feature type="domain" description="HAMP" evidence="17">
    <location>
        <begin position="176"/>
        <end position="235"/>
    </location>
</feature>
<keyword evidence="19" id="KW-1185">Reference proteome</keyword>
<dbReference type="SMART" id="SM00304">
    <property type="entry name" value="HAMP"/>
    <property type="match status" value="1"/>
</dbReference>
<dbReference type="Pfam" id="PF00512">
    <property type="entry name" value="HisKA"/>
    <property type="match status" value="1"/>
</dbReference>
<evidence type="ECO:0000256" key="1">
    <source>
        <dbReference type="ARBA" id="ARBA00000085"/>
    </source>
</evidence>
<comment type="catalytic activity">
    <reaction evidence="1">
        <text>ATP + protein L-histidine = ADP + protein N-phospho-L-histidine.</text>
        <dbReference type="EC" id="2.7.13.3"/>
    </reaction>
</comment>
<keyword evidence="12" id="KW-0902">Two-component regulatory system</keyword>
<dbReference type="SMART" id="SM00387">
    <property type="entry name" value="HATPase_c"/>
    <property type="match status" value="1"/>
</dbReference>
<organism evidence="18 19">
    <name type="scientific">Paenibacillus hexagrammi</name>
    <dbReference type="NCBI Taxonomy" id="2908839"/>
    <lineage>
        <taxon>Bacteria</taxon>
        <taxon>Bacillati</taxon>
        <taxon>Bacillota</taxon>
        <taxon>Bacilli</taxon>
        <taxon>Bacillales</taxon>
        <taxon>Paenibacillaceae</taxon>
        <taxon>Paenibacillus</taxon>
    </lineage>
</organism>
<proteinExistence type="predicted"/>
<accession>A0ABY3SFT3</accession>
<dbReference type="Gene3D" id="1.10.287.130">
    <property type="match status" value="1"/>
</dbReference>
<sequence>MSLKVKITVWVTAGLTLILLLSFIFVYVMFIRVTTNGEIELLKEKSHTLLLRDLPGHPEYWNGPGHLDEFLIPQEMIRYITADGKVQHQIFSDEKLMQYEPVYTNHETVATRHTQDGIFIFVETPVYDNGHQVATLEIGRSLRKLGEYSNTLISILTLTLAGAVILALSSGYLYIKVIFHPLHQLISTMQNIEESGAFRRIELKRKPRRKDHPDELTLLGSTFNRMMDRLEETFHKQEQFLADASHELRTPLTVIESYASLLKRWALKDADLREEALDAIQSETAQLKRLTQNLLSLMETEKESCKHGEPFDLVALVQVTCSSMRVTSGREIELQTAAEEFQMTGDPYKIKQLLIILLDNALKYSSKSVTVELSQASADTLRLQVTDQGIGIAEEDLPHLFDRFYRTDKARSRKLGGVGLGLAIAANIVKSHEGTISFDSRLGEGTSVTVSLPRTCQ</sequence>
<evidence type="ECO:0000256" key="5">
    <source>
        <dbReference type="ARBA" id="ARBA00022553"/>
    </source>
</evidence>
<keyword evidence="4" id="KW-1003">Cell membrane</keyword>
<feature type="domain" description="Histidine kinase" evidence="16">
    <location>
        <begin position="243"/>
        <end position="456"/>
    </location>
</feature>
<evidence type="ECO:0000256" key="3">
    <source>
        <dbReference type="ARBA" id="ARBA00012438"/>
    </source>
</evidence>
<dbReference type="EMBL" id="CP090978">
    <property type="protein sequence ID" value="UJF32888.1"/>
    <property type="molecule type" value="Genomic_DNA"/>
</dbReference>
<gene>
    <name evidence="18" type="ORF">L0M14_25470</name>
</gene>
<dbReference type="CDD" id="cd06225">
    <property type="entry name" value="HAMP"/>
    <property type="match status" value="1"/>
</dbReference>
<keyword evidence="10" id="KW-0067">ATP-binding</keyword>
<dbReference type="InterPro" id="IPR003661">
    <property type="entry name" value="HisK_dim/P_dom"/>
</dbReference>
<keyword evidence="14" id="KW-0175">Coiled coil</keyword>
<dbReference type="Proteomes" id="UP001649230">
    <property type="component" value="Chromosome"/>
</dbReference>
<evidence type="ECO:0000256" key="12">
    <source>
        <dbReference type="ARBA" id="ARBA00023012"/>
    </source>
</evidence>
<dbReference type="InterPro" id="IPR050428">
    <property type="entry name" value="TCS_sensor_his_kinase"/>
</dbReference>
<dbReference type="InterPro" id="IPR005467">
    <property type="entry name" value="His_kinase_dom"/>
</dbReference>
<evidence type="ECO:0000256" key="10">
    <source>
        <dbReference type="ARBA" id="ARBA00022840"/>
    </source>
</evidence>
<evidence type="ECO:0000313" key="19">
    <source>
        <dbReference type="Proteomes" id="UP001649230"/>
    </source>
</evidence>
<keyword evidence="13 15" id="KW-0472">Membrane</keyword>
<evidence type="ECO:0000256" key="2">
    <source>
        <dbReference type="ARBA" id="ARBA00004651"/>
    </source>
</evidence>
<keyword evidence="6" id="KW-0808">Transferase</keyword>